<dbReference type="Proteomes" id="UP001498421">
    <property type="component" value="Unassembled WGS sequence"/>
</dbReference>
<proteinExistence type="predicted"/>
<evidence type="ECO:0000259" key="1">
    <source>
        <dbReference type="Pfam" id="PF20150"/>
    </source>
</evidence>
<keyword evidence="3" id="KW-1185">Reference proteome</keyword>
<evidence type="ECO:0000313" key="3">
    <source>
        <dbReference type="Proteomes" id="UP001498421"/>
    </source>
</evidence>
<accession>A0ABR1IHJ0</accession>
<feature type="domain" description="2EXR" evidence="1">
    <location>
        <begin position="8"/>
        <end position="125"/>
    </location>
</feature>
<evidence type="ECO:0000313" key="2">
    <source>
        <dbReference type="EMBL" id="KAK7433058.1"/>
    </source>
</evidence>
<dbReference type="EMBL" id="JAZAVK010000002">
    <property type="protein sequence ID" value="KAK7433058.1"/>
    <property type="molecule type" value="Genomic_DNA"/>
</dbReference>
<sequence length="493" mass="56294">MTTTYPLFTLFSELPPELRNRIWREVLPEQDGPALYPFRTGCWRPRHLSASDEGYDAHAGDNVILKFHYDLLKGGEVDVPLFFVSREARSIALGWLREQNIRVHFDKDGQCFSLTRPFDSMRDTLYIADSEFSDFCTEGSERLFEPDLVGLLVSSGPNLRRLAVSQGLLKSDAASLNDIFDWFGVIAVVFVIIDRQPRFVLDDMQVQSRWELDSTKGRGFAWDLDAGNFEWAGGESIGDNVLDRQIEEAGGAIGLNLKYNANRSYELPAEFMDALPYLRCFSKISALHLRFDEFCGDDSRERWGKPLRKRDHFGTESWIQSVTVWQVCGRKNDKFKNDENADLDEYAPKYPDDDMGVPFDHAMLLKELTIKVLSLSSLVDLKLFTTTEVDTAAPENAVYFEEKYEMFERLPYTWLSPSIAGNLQVLSLYFEEFWGCHQLQIEWLASVGQKNGSFGLEELYLDNCPIVFEVRQMGPLDSSDPGSPDTSTVMSQH</sequence>
<reference evidence="2 3" key="1">
    <citation type="journal article" date="2025" name="Microbiol. Resour. Announc.">
        <title>Draft genome sequences for Neonectria magnoliae and Neonectria punicea, canker pathogens of Liriodendron tulipifera and Acer saccharum in West Virginia.</title>
        <authorList>
            <person name="Petronek H.M."/>
            <person name="Kasson M.T."/>
            <person name="Metheny A.M."/>
            <person name="Stauder C.M."/>
            <person name="Lovett B."/>
            <person name="Lynch S.C."/>
            <person name="Garnas J.R."/>
            <person name="Kasson L.R."/>
            <person name="Stajich J.E."/>
        </authorList>
    </citation>
    <scope>NUCLEOTIDE SEQUENCE [LARGE SCALE GENOMIC DNA]</scope>
    <source>
        <strain evidence="2 3">NRRL 64651</strain>
    </source>
</reference>
<protein>
    <recommendedName>
        <fullName evidence="1">2EXR domain-containing protein</fullName>
    </recommendedName>
</protein>
<dbReference type="InterPro" id="IPR045518">
    <property type="entry name" value="2EXR"/>
</dbReference>
<gene>
    <name evidence="2" type="ORF">QQZ08_000531</name>
</gene>
<organism evidence="2 3">
    <name type="scientific">Neonectria magnoliae</name>
    <dbReference type="NCBI Taxonomy" id="2732573"/>
    <lineage>
        <taxon>Eukaryota</taxon>
        <taxon>Fungi</taxon>
        <taxon>Dikarya</taxon>
        <taxon>Ascomycota</taxon>
        <taxon>Pezizomycotina</taxon>
        <taxon>Sordariomycetes</taxon>
        <taxon>Hypocreomycetidae</taxon>
        <taxon>Hypocreales</taxon>
        <taxon>Nectriaceae</taxon>
        <taxon>Neonectria</taxon>
    </lineage>
</organism>
<comment type="caution">
    <text evidence="2">The sequence shown here is derived from an EMBL/GenBank/DDBJ whole genome shotgun (WGS) entry which is preliminary data.</text>
</comment>
<name>A0ABR1IHJ0_9HYPO</name>
<dbReference type="Pfam" id="PF20150">
    <property type="entry name" value="2EXR"/>
    <property type="match status" value="1"/>
</dbReference>